<dbReference type="PANTHER" id="PTHR33248">
    <property type="entry name" value="ZINC ION-BINDING PROTEIN"/>
    <property type="match status" value="1"/>
</dbReference>
<feature type="transmembrane region" description="Helical" evidence="3">
    <location>
        <begin position="151"/>
        <end position="168"/>
    </location>
</feature>
<dbReference type="Proteomes" id="UP000008810">
    <property type="component" value="Chromosome 1"/>
</dbReference>
<keyword evidence="3" id="KW-0472">Membrane</keyword>
<keyword evidence="6" id="KW-1185">Reference proteome</keyword>
<evidence type="ECO:0000256" key="1">
    <source>
        <dbReference type="SAM" id="Coils"/>
    </source>
</evidence>
<keyword evidence="3" id="KW-1133">Transmembrane helix</keyword>
<keyword evidence="1" id="KW-0175">Coiled coil</keyword>
<proteinExistence type="predicted"/>
<dbReference type="RefSeq" id="XP_024311771.1">
    <property type="nucleotide sequence ID" value="XM_024456003.1"/>
</dbReference>
<feature type="region of interest" description="Disordered" evidence="2">
    <location>
        <begin position="1"/>
        <end position="21"/>
    </location>
</feature>
<feature type="compositionally biased region" description="Low complexity" evidence="2">
    <location>
        <begin position="7"/>
        <end position="21"/>
    </location>
</feature>
<accession>A0A0Q3RS01</accession>
<dbReference type="GeneID" id="112269354"/>
<evidence type="ECO:0000313" key="4">
    <source>
        <dbReference type="EMBL" id="KQK15826.1"/>
    </source>
</evidence>
<feature type="coiled-coil region" evidence="1">
    <location>
        <begin position="97"/>
        <end position="152"/>
    </location>
</feature>
<sequence>MEHRGGSSSSRVSCSRAPVSSSPIPYREMSLDYLQAVICHCGLKAPRWISWSVLNPGQRYHTCPLRRGSGGCKLFVWHDPLTTTFLRELIGDLRDFCLKWRKENEVLKAEAANVEMQLTEIQKRIAEEENKVLSLEDEVKTTRKELQNQKLVNFVLIFMLVSVIYAVMSV</sequence>
<evidence type="ECO:0000256" key="2">
    <source>
        <dbReference type="SAM" id="MobiDB-lite"/>
    </source>
</evidence>
<reference evidence="4" key="2">
    <citation type="submission" date="2017-06" db="EMBL/GenBank/DDBJ databases">
        <title>WGS assembly of Brachypodium distachyon.</title>
        <authorList>
            <consortium name="The International Brachypodium Initiative"/>
            <person name="Lucas S."/>
            <person name="Harmon-Smith M."/>
            <person name="Lail K."/>
            <person name="Tice H."/>
            <person name="Grimwood J."/>
            <person name="Bruce D."/>
            <person name="Barry K."/>
            <person name="Shu S."/>
            <person name="Lindquist E."/>
            <person name="Wang M."/>
            <person name="Pitluck S."/>
            <person name="Vogel J.P."/>
            <person name="Garvin D.F."/>
            <person name="Mockler T.C."/>
            <person name="Schmutz J."/>
            <person name="Rokhsar D."/>
            <person name="Bevan M.W."/>
        </authorList>
    </citation>
    <scope>NUCLEOTIDE SEQUENCE</scope>
    <source>
        <strain evidence="4">Bd21</strain>
    </source>
</reference>
<dbReference type="EMBL" id="CM000880">
    <property type="protein sequence ID" value="KQK15826.1"/>
    <property type="molecule type" value="Genomic_DNA"/>
</dbReference>
<protein>
    <recommendedName>
        <fullName evidence="7">Zinc finger GRF-type domain-containing protein</fullName>
    </recommendedName>
</protein>
<gene>
    <name evidence="5" type="primary">LOC112269354</name>
    <name evidence="4" type="ORF">BRADI_1g25100v3</name>
</gene>
<dbReference type="EnsemblPlants" id="KQK15826">
    <property type="protein sequence ID" value="KQK15826"/>
    <property type="gene ID" value="BRADI_1g25100v3"/>
</dbReference>
<evidence type="ECO:0000313" key="6">
    <source>
        <dbReference type="Proteomes" id="UP000008810"/>
    </source>
</evidence>
<reference evidence="5" key="3">
    <citation type="submission" date="2018-08" db="UniProtKB">
        <authorList>
            <consortium name="EnsemblPlants"/>
        </authorList>
    </citation>
    <scope>IDENTIFICATION</scope>
    <source>
        <strain evidence="5">cv. Bd21</strain>
    </source>
</reference>
<dbReference type="AlphaFoldDB" id="A0A0Q3RS01"/>
<reference evidence="4 5" key="1">
    <citation type="journal article" date="2010" name="Nature">
        <title>Genome sequencing and analysis of the model grass Brachypodium distachyon.</title>
        <authorList>
            <consortium name="International Brachypodium Initiative"/>
        </authorList>
    </citation>
    <scope>NUCLEOTIDE SEQUENCE [LARGE SCALE GENOMIC DNA]</scope>
    <source>
        <strain evidence="4">Bd21</strain>
        <strain evidence="5">cv. Bd21</strain>
    </source>
</reference>
<evidence type="ECO:0008006" key="7">
    <source>
        <dbReference type="Google" id="ProtNLM"/>
    </source>
</evidence>
<keyword evidence="3" id="KW-0812">Transmembrane</keyword>
<evidence type="ECO:0000256" key="3">
    <source>
        <dbReference type="SAM" id="Phobius"/>
    </source>
</evidence>
<dbReference type="Gramene" id="KQK15826">
    <property type="protein sequence ID" value="KQK15826"/>
    <property type="gene ID" value="BRADI_1g25100v3"/>
</dbReference>
<name>A0A0Q3RS01_BRADI</name>
<dbReference type="OrthoDB" id="691490at2759"/>
<organism evidence="4">
    <name type="scientific">Brachypodium distachyon</name>
    <name type="common">Purple false brome</name>
    <name type="synonym">Trachynia distachya</name>
    <dbReference type="NCBI Taxonomy" id="15368"/>
    <lineage>
        <taxon>Eukaryota</taxon>
        <taxon>Viridiplantae</taxon>
        <taxon>Streptophyta</taxon>
        <taxon>Embryophyta</taxon>
        <taxon>Tracheophyta</taxon>
        <taxon>Spermatophyta</taxon>
        <taxon>Magnoliopsida</taxon>
        <taxon>Liliopsida</taxon>
        <taxon>Poales</taxon>
        <taxon>Poaceae</taxon>
        <taxon>BOP clade</taxon>
        <taxon>Pooideae</taxon>
        <taxon>Stipodae</taxon>
        <taxon>Brachypodieae</taxon>
        <taxon>Brachypodium</taxon>
    </lineage>
</organism>
<evidence type="ECO:0000313" key="5">
    <source>
        <dbReference type="EnsemblPlants" id="KQK15826"/>
    </source>
</evidence>